<evidence type="ECO:0000259" key="6">
    <source>
        <dbReference type="PROSITE" id="PS51194"/>
    </source>
</evidence>
<dbReference type="Pfam" id="PF03880">
    <property type="entry name" value="DbpA"/>
    <property type="match status" value="1"/>
</dbReference>
<dbReference type="EMBL" id="AEEI01000027">
    <property type="protein sequence ID" value="EFM02177.1"/>
    <property type="molecule type" value="Genomic_DNA"/>
</dbReference>
<dbReference type="PROSITE" id="PS51194">
    <property type="entry name" value="HELICASE_CTER"/>
    <property type="match status" value="1"/>
</dbReference>
<dbReference type="InterPro" id="IPR044742">
    <property type="entry name" value="DEAD/DEAH_RhlB"/>
</dbReference>
<evidence type="ECO:0000259" key="5">
    <source>
        <dbReference type="PROSITE" id="PS51192"/>
    </source>
</evidence>
<keyword evidence="2" id="KW-0378">Hydrolase</keyword>
<dbReference type="Gene3D" id="3.40.50.300">
    <property type="entry name" value="P-loop containing nucleotide triphosphate hydrolases"/>
    <property type="match status" value="2"/>
</dbReference>
<dbReference type="Proteomes" id="UP000004394">
    <property type="component" value="Unassembled WGS sequence"/>
</dbReference>
<proteinExistence type="predicted"/>
<gene>
    <name evidence="7" type="primary">dbpA</name>
    <name evidence="7" type="ORF">HMPREF0658_0840</name>
</gene>
<dbReference type="InterPro" id="IPR011545">
    <property type="entry name" value="DEAD/DEAH_box_helicase_dom"/>
</dbReference>
<dbReference type="PROSITE" id="PS51192">
    <property type="entry name" value="HELICASE_ATP_BIND_1"/>
    <property type="match status" value="1"/>
</dbReference>
<dbReference type="Gene3D" id="3.30.70.330">
    <property type="match status" value="1"/>
</dbReference>
<dbReference type="CDD" id="cd12252">
    <property type="entry name" value="RRM_DbpA"/>
    <property type="match status" value="1"/>
</dbReference>
<accession>E0NRN9</accession>
<comment type="caution">
    <text evidence="7">The sequence shown here is derived from an EMBL/GenBank/DDBJ whole genome shotgun (WGS) entry which is preliminary data.</text>
</comment>
<dbReference type="CDD" id="cd18787">
    <property type="entry name" value="SF2_C_DEAD"/>
    <property type="match status" value="1"/>
</dbReference>
<keyword evidence="1" id="KW-0547">Nucleotide-binding</keyword>
<evidence type="ECO:0000256" key="2">
    <source>
        <dbReference type="ARBA" id="ARBA00022801"/>
    </source>
</evidence>
<reference evidence="7" key="1">
    <citation type="submission" date="2010-07" db="EMBL/GenBank/DDBJ databases">
        <authorList>
            <person name="Muzny D."/>
            <person name="Qin X."/>
            <person name="Deng J."/>
            <person name="Jiang H."/>
            <person name="Liu Y."/>
            <person name="Qu J."/>
            <person name="Song X.-Z."/>
            <person name="Zhang L."/>
            <person name="Thornton R."/>
            <person name="Coyle M."/>
            <person name="Francisco L."/>
            <person name="Jackson L."/>
            <person name="Javaid M."/>
            <person name="Korchina V."/>
            <person name="Kovar C."/>
            <person name="Mata R."/>
            <person name="Mathew T."/>
            <person name="Ngo R."/>
            <person name="Nguyen L."/>
            <person name="Nguyen N."/>
            <person name="Okwuonu G."/>
            <person name="Ongeri F."/>
            <person name="Pham C."/>
            <person name="Simmons D."/>
            <person name="Wilczek-Boney K."/>
            <person name="Hale W."/>
            <person name="Jakkamsetti A."/>
            <person name="Pham P."/>
            <person name="Ruth R."/>
            <person name="San Lucas F."/>
            <person name="Warren J."/>
            <person name="Zhang J."/>
            <person name="Zhao Z."/>
            <person name="Zhou C."/>
            <person name="Zhu D."/>
            <person name="Lee S."/>
            <person name="Bess C."/>
            <person name="Blankenburg K."/>
            <person name="Forbes L."/>
            <person name="Fu Q."/>
            <person name="Gubbala S."/>
            <person name="Hirani K."/>
            <person name="Jayaseelan J.C."/>
            <person name="Lara F."/>
            <person name="Munidasa M."/>
            <person name="Palculict T."/>
            <person name="Patil S."/>
            <person name="Pu L.-L."/>
            <person name="Saada N."/>
            <person name="Tang L."/>
            <person name="Weissenberger G."/>
            <person name="Zhu Y."/>
            <person name="Hemphill L."/>
            <person name="Shang Y."/>
            <person name="Youmans B."/>
            <person name="Ayvaz T."/>
            <person name="Ross M."/>
            <person name="Santibanez J."/>
            <person name="Aqrawi P."/>
            <person name="Gross S."/>
            <person name="Joshi V."/>
            <person name="Fowler G."/>
            <person name="Nazareth L."/>
            <person name="Reid J."/>
            <person name="Worley K."/>
            <person name="Petrosino J."/>
            <person name="Highlander S."/>
            <person name="Gibbs R."/>
        </authorList>
    </citation>
    <scope>NUCLEOTIDE SEQUENCE [LARGE SCALE GENOMIC DNA]</scope>
    <source>
        <strain evidence="7">DSM 16973</strain>
    </source>
</reference>
<feature type="domain" description="Helicase C-terminal" evidence="6">
    <location>
        <begin position="219"/>
        <end position="368"/>
    </location>
</feature>
<dbReference type="GO" id="GO:0004386">
    <property type="term" value="F:helicase activity"/>
    <property type="evidence" value="ECO:0007669"/>
    <property type="project" value="UniProtKB-KW"/>
</dbReference>
<dbReference type="RefSeq" id="WP_006948677.1">
    <property type="nucleotide sequence ID" value="NZ_BAJI01000016.1"/>
</dbReference>
<evidence type="ECO:0000256" key="1">
    <source>
        <dbReference type="ARBA" id="ARBA00022741"/>
    </source>
</evidence>
<dbReference type="AlphaFoldDB" id="E0NRN9"/>
<evidence type="ECO:0000313" key="7">
    <source>
        <dbReference type="EMBL" id="EFM02177.1"/>
    </source>
</evidence>
<dbReference type="SMART" id="SM00487">
    <property type="entry name" value="DEXDc"/>
    <property type="match status" value="1"/>
</dbReference>
<dbReference type="STRING" id="862515.HMPREF0658_0840"/>
<keyword evidence="4" id="KW-0067">ATP-binding</keyword>
<dbReference type="PANTHER" id="PTHR24031">
    <property type="entry name" value="RNA HELICASE"/>
    <property type="match status" value="1"/>
</dbReference>
<keyword evidence="8" id="KW-1185">Reference proteome</keyword>
<dbReference type="GO" id="GO:0005524">
    <property type="term" value="F:ATP binding"/>
    <property type="evidence" value="ECO:0007669"/>
    <property type="project" value="UniProtKB-KW"/>
</dbReference>
<dbReference type="InterPro" id="IPR001650">
    <property type="entry name" value="Helicase_C-like"/>
</dbReference>
<organism evidence="7 8">
    <name type="scientific">Hoylesella marshii DSM 16973 = JCM 13450</name>
    <dbReference type="NCBI Taxonomy" id="862515"/>
    <lineage>
        <taxon>Bacteria</taxon>
        <taxon>Pseudomonadati</taxon>
        <taxon>Bacteroidota</taxon>
        <taxon>Bacteroidia</taxon>
        <taxon>Bacteroidales</taxon>
        <taxon>Prevotellaceae</taxon>
        <taxon>Hoylesella</taxon>
    </lineage>
</organism>
<dbReference type="CDD" id="cd00268">
    <property type="entry name" value="DEADc"/>
    <property type="match status" value="1"/>
</dbReference>
<dbReference type="eggNOG" id="COG0513">
    <property type="taxonomic scope" value="Bacteria"/>
</dbReference>
<dbReference type="SUPFAM" id="SSF52540">
    <property type="entry name" value="P-loop containing nucleoside triphosphate hydrolases"/>
    <property type="match status" value="1"/>
</dbReference>
<dbReference type="GO" id="GO:0016787">
    <property type="term" value="F:hydrolase activity"/>
    <property type="evidence" value="ECO:0007669"/>
    <property type="project" value="UniProtKB-KW"/>
</dbReference>
<dbReference type="Pfam" id="PF00271">
    <property type="entry name" value="Helicase_C"/>
    <property type="match status" value="1"/>
</dbReference>
<dbReference type="GO" id="GO:0003676">
    <property type="term" value="F:nucleic acid binding"/>
    <property type="evidence" value="ECO:0007669"/>
    <property type="project" value="InterPro"/>
</dbReference>
<evidence type="ECO:0000256" key="3">
    <source>
        <dbReference type="ARBA" id="ARBA00022806"/>
    </source>
</evidence>
<dbReference type="OrthoDB" id="9785240at2"/>
<dbReference type="InterPro" id="IPR027417">
    <property type="entry name" value="P-loop_NTPase"/>
</dbReference>
<dbReference type="InterPro" id="IPR005580">
    <property type="entry name" value="DbpA/CsdA_RNA-bd_dom"/>
</dbReference>
<dbReference type="SMART" id="SM00490">
    <property type="entry name" value="HELICc"/>
    <property type="match status" value="1"/>
</dbReference>
<dbReference type="Pfam" id="PF00270">
    <property type="entry name" value="DEAD"/>
    <property type="match status" value="1"/>
</dbReference>
<name>E0NRN9_9BACT</name>
<keyword evidence="3 7" id="KW-0347">Helicase</keyword>
<dbReference type="InterPro" id="IPR014001">
    <property type="entry name" value="Helicase_ATP-bd"/>
</dbReference>
<protein>
    <submittedName>
        <fullName evidence="7">DEAD/DEAH box helicase</fullName>
    </submittedName>
</protein>
<evidence type="ECO:0000256" key="4">
    <source>
        <dbReference type="ARBA" id="ARBA00022840"/>
    </source>
</evidence>
<sequence>MNTHTILEKLKIESLNAMQKEACHAILRTKSDIVILSPTGSGKTLAYLLPLVQMIDEDKESVQAIVLVPGRELALQSVNVLQSMGTRLRAMSCYGGRPTMDEHRLMKKINPQILFCTPGRLNDHIEKGNFSINTVKWVVIDEFDKCLEMGFRDEMSAVLNRLVDADRHILLSATDAAEIPHFVNINKTNRINYLDHTEMIPDRVSLFEVRSPDKDKLETLNRLLCCLGSESTIIFLNYRESVERTDRYLREHGFYTSSFHGGMEQKAREDALYKFANGSANIFVSTDLASRGLDIPDVNNIIHYHLPIAEENYIHRVGRTARWEASGRSFFILSPEEFLPEYIKGQIESYTLPEIMGKPAQPRMTTIYIGKGKKDKISKGDIVGFLCKKGGLEKHELGRIDVRDYFSYAAIARNKLKQVLELTKSEKIKGIKTVVEPVK</sequence>
<dbReference type="HOGENOM" id="CLU_003041_1_3_10"/>
<dbReference type="InterPro" id="IPR012677">
    <property type="entry name" value="Nucleotide-bd_a/b_plait_sf"/>
</dbReference>
<evidence type="ECO:0000313" key="8">
    <source>
        <dbReference type="Proteomes" id="UP000004394"/>
    </source>
</evidence>
<feature type="domain" description="Helicase ATP-binding" evidence="5">
    <location>
        <begin position="24"/>
        <end position="193"/>
    </location>
</feature>